<evidence type="ECO:0000313" key="2">
    <source>
        <dbReference type="EMBL" id="WUG94303.1"/>
    </source>
</evidence>
<keyword evidence="1" id="KW-1133">Transmembrane helix</keyword>
<accession>A0ABZ1NSV7</accession>
<keyword evidence="3" id="KW-1185">Reference proteome</keyword>
<evidence type="ECO:0000256" key="1">
    <source>
        <dbReference type="SAM" id="Phobius"/>
    </source>
</evidence>
<keyword evidence="1" id="KW-0812">Transmembrane</keyword>
<dbReference type="Proteomes" id="UP001341259">
    <property type="component" value="Chromosome"/>
</dbReference>
<reference evidence="2 3" key="1">
    <citation type="submission" date="2022-10" db="EMBL/GenBank/DDBJ databases">
        <title>The complete genomes of actinobacterial strains from the NBC collection.</title>
        <authorList>
            <person name="Joergensen T.S."/>
            <person name="Alvarez Arevalo M."/>
            <person name="Sterndorff E.B."/>
            <person name="Faurdal D."/>
            <person name="Vuksanovic O."/>
            <person name="Mourched A.-S."/>
            <person name="Charusanti P."/>
            <person name="Shaw S."/>
            <person name="Blin K."/>
            <person name="Weber T."/>
        </authorList>
    </citation>
    <scope>NUCLEOTIDE SEQUENCE [LARGE SCALE GENOMIC DNA]</scope>
    <source>
        <strain evidence="2 3">NBC_00456</strain>
    </source>
</reference>
<protein>
    <submittedName>
        <fullName evidence="2">Uncharacterized protein</fullName>
    </submittedName>
</protein>
<name>A0ABZ1NSV7_STRVL</name>
<keyword evidence="1" id="KW-0472">Membrane</keyword>
<dbReference type="RefSeq" id="WP_328338707.1">
    <property type="nucleotide sequence ID" value="NZ_CP107906.1"/>
</dbReference>
<organism evidence="2 3">
    <name type="scientific">Streptomyces violaceus</name>
    <name type="common">Streptomyces venezuelae</name>
    <dbReference type="NCBI Taxonomy" id="1936"/>
    <lineage>
        <taxon>Bacteria</taxon>
        <taxon>Bacillati</taxon>
        <taxon>Actinomycetota</taxon>
        <taxon>Actinomycetes</taxon>
        <taxon>Kitasatosporales</taxon>
        <taxon>Streptomycetaceae</taxon>
        <taxon>Streptomyces</taxon>
    </lineage>
</organism>
<evidence type="ECO:0000313" key="3">
    <source>
        <dbReference type="Proteomes" id="UP001341259"/>
    </source>
</evidence>
<feature type="transmembrane region" description="Helical" evidence="1">
    <location>
        <begin position="19"/>
        <end position="39"/>
    </location>
</feature>
<gene>
    <name evidence="2" type="ORF">OHB29_15295</name>
</gene>
<proteinExistence type="predicted"/>
<dbReference type="EMBL" id="CP107906">
    <property type="protein sequence ID" value="WUG94303.1"/>
    <property type="molecule type" value="Genomic_DNA"/>
</dbReference>
<sequence>MGGLTGQGPRIPPLVHGSFAASILVLGVAAATLPAQAALRGETLER</sequence>